<accession>A0A1T4Y6P6</accession>
<dbReference type="PANTHER" id="PTHR43320:SF2">
    <property type="entry name" value="2-DEHYDRO-3-DEOXYGLUCONOKINASE_2-DEHYDRO-3-DEOXYGALACTONOKINASE"/>
    <property type="match status" value="1"/>
</dbReference>
<feature type="domain" description="Carbohydrate kinase PfkB" evidence="4">
    <location>
        <begin position="5"/>
        <end position="298"/>
    </location>
</feature>
<keyword evidence="3 5" id="KW-0418">Kinase</keyword>
<reference evidence="6" key="1">
    <citation type="submission" date="2017-02" db="EMBL/GenBank/DDBJ databases">
        <authorList>
            <person name="Varghese N."/>
            <person name="Submissions S."/>
        </authorList>
    </citation>
    <scope>NUCLEOTIDE SEQUENCE [LARGE SCALE GENOMIC DNA]</scope>
    <source>
        <strain evidence="6">VKM Ac-2052</strain>
    </source>
</reference>
<evidence type="ECO:0000256" key="2">
    <source>
        <dbReference type="ARBA" id="ARBA00022679"/>
    </source>
</evidence>
<organism evidence="5 6">
    <name type="scientific">Agreia bicolorata</name>
    <dbReference type="NCBI Taxonomy" id="110935"/>
    <lineage>
        <taxon>Bacteria</taxon>
        <taxon>Bacillati</taxon>
        <taxon>Actinomycetota</taxon>
        <taxon>Actinomycetes</taxon>
        <taxon>Micrococcales</taxon>
        <taxon>Microbacteriaceae</taxon>
        <taxon>Agreia</taxon>
    </lineage>
</organism>
<evidence type="ECO:0000313" key="6">
    <source>
        <dbReference type="Proteomes" id="UP000189735"/>
    </source>
</evidence>
<dbReference type="GO" id="GO:0016301">
    <property type="term" value="F:kinase activity"/>
    <property type="evidence" value="ECO:0007669"/>
    <property type="project" value="UniProtKB-KW"/>
</dbReference>
<comment type="similarity">
    <text evidence="1">Belongs to the carbohydrate kinase PfkB family.</text>
</comment>
<dbReference type="Gene3D" id="3.40.1190.20">
    <property type="match status" value="1"/>
</dbReference>
<dbReference type="CDD" id="cd01166">
    <property type="entry name" value="KdgK"/>
    <property type="match status" value="1"/>
</dbReference>
<dbReference type="InterPro" id="IPR029056">
    <property type="entry name" value="Ribokinase-like"/>
</dbReference>
<dbReference type="PANTHER" id="PTHR43320">
    <property type="entry name" value="SUGAR KINASE"/>
    <property type="match status" value="1"/>
</dbReference>
<dbReference type="RefSeq" id="WP_078714569.1">
    <property type="nucleotide sequence ID" value="NZ_FUYG01000006.1"/>
</dbReference>
<keyword evidence="2" id="KW-0808">Transferase</keyword>
<dbReference type="EMBL" id="FUYG01000006">
    <property type="protein sequence ID" value="SKA97400.1"/>
    <property type="molecule type" value="Genomic_DNA"/>
</dbReference>
<evidence type="ECO:0000256" key="1">
    <source>
        <dbReference type="ARBA" id="ARBA00010688"/>
    </source>
</evidence>
<dbReference type="InterPro" id="IPR002173">
    <property type="entry name" value="Carboh/pur_kinase_PfkB_CS"/>
</dbReference>
<dbReference type="Pfam" id="PF00294">
    <property type="entry name" value="PfkB"/>
    <property type="match status" value="1"/>
</dbReference>
<dbReference type="AlphaFoldDB" id="A0A1T4Y6P6"/>
<evidence type="ECO:0000313" key="5">
    <source>
        <dbReference type="EMBL" id="SKA97400.1"/>
    </source>
</evidence>
<dbReference type="SUPFAM" id="SSF53613">
    <property type="entry name" value="Ribokinase-like"/>
    <property type="match status" value="1"/>
</dbReference>
<sequence>MIDRLVTIGEGLAVFRTNSDDGLRRAPDVTVSTGGAEGNVAMAAARLGLASTWMGRVGADGLGERVVRELRAEGVDVHAIVDPGHPTGLLVKETSAGGRTDVTYYRALSAGSTLCASDVDGLQLTADTLVHLTGITAALSASARDAIERLLALASDAGSSVSFDVNHRSRLWSTLDAGPVYRSIAQRADIVFASVDEVDLLLPGWGGQAANATNAAEALAADGHRHVVVTDGAHGSAARIDGVTTLGTSVSVDVVDTVGAGDAFVGGYLVALSRGDDVETRLRVASQLGAAACRHAGDWEGVAAWSPDEANREPVSR</sequence>
<evidence type="ECO:0000259" key="4">
    <source>
        <dbReference type="Pfam" id="PF00294"/>
    </source>
</evidence>
<dbReference type="InterPro" id="IPR011611">
    <property type="entry name" value="PfkB_dom"/>
</dbReference>
<dbReference type="Proteomes" id="UP000189735">
    <property type="component" value="Unassembled WGS sequence"/>
</dbReference>
<proteinExistence type="inferred from homology"/>
<protein>
    <submittedName>
        <fullName evidence="5">2-dehydro-3-deoxygluconokinase</fullName>
    </submittedName>
</protein>
<dbReference type="InterPro" id="IPR052700">
    <property type="entry name" value="Carb_kinase_PfkB-like"/>
</dbReference>
<evidence type="ECO:0000256" key="3">
    <source>
        <dbReference type="ARBA" id="ARBA00022777"/>
    </source>
</evidence>
<gene>
    <name evidence="5" type="ORF">SAMN06295879_2336</name>
</gene>
<dbReference type="PROSITE" id="PS00584">
    <property type="entry name" value="PFKB_KINASES_2"/>
    <property type="match status" value="1"/>
</dbReference>
<name>A0A1T4Y6P6_9MICO</name>